<dbReference type="Gene3D" id="2.20.25.90">
    <property type="entry name" value="ADC-like domains"/>
    <property type="match status" value="1"/>
</dbReference>
<dbReference type="PANTHER" id="PTHR43105:SF10">
    <property type="entry name" value="NADH-QUINONE OXIDOREDUCTASE SUBUNIT G"/>
    <property type="match status" value="1"/>
</dbReference>
<dbReference type="PROSITE" id="PS00551">
    <property type="entry name" value="MOLYBDOPTERIN_PROK_1"/>
    <property type="match status" value="1"/>
</dbReference>
<dbReference type="CDD" id="cd02753">
    <property type="entry name" value="MopB_Formate-Dh-H"/>
    <property type="match status" value="1"/>
</dbReference>
<keyword evidence="6" id="KW-0411">Iron-sulfur</keyword>
<dbReference type="InterPro" id="IPR027467">
    <property type="entry name" value="MopterinOxRdtase_cofactor_BS"/>
</dbReference>
<keyword evidence="3" id="KW-0500">Molybdenum</keyword>
<dbReference type="NCBIfam" id="TIGR01591">
    <property type="entry name" value="Fdh-alpha"/>
    <property type="match status" value="1"/>
</dbReference>
<evidence type="ECO:0000256" key="2">
    <source>
        <dbReference type="ARBA" id="ARBA00022485"/>
    </source>
</evidence>
<feature type="region of interest" description="Disordered" evidence="7">
    <location>
        <begin position="1"/>
        <end position="30"/>
    </location>
</feature>
<dbReference type="Pfam" id="PF01568">
    <property type="entry name" value="Molydop_binding"/>
    <property type="match status" value="1"/>
</dbReference>
<keyword evidence="9" id="KW-0560">Oxidoreductase</keyword>
<dbReference type="PANTHER" id="PTHR43105">
    <property type="entry name" value="RESPIRATORY NITRATE REDUCTASE"/>
    <property type="match status" value="1"/>
</dbReference>
<protein>
    <submittedName>
        <fullName evidence="9">Formate dehydrogenase subunit alpha</fullName>
        <ecNumber evidence="9">1.17.1.9</ecNumber>
    </submittedName>
</protein>
<name>A0ABY5LPJ0_9VIBR</name>
<dbReference type="InterPro" id="IPR006478">
    <property type="entry name" value="Formate_DH_asu"/>
</dbReference>
<dbReference type="EMBL" id="CP102097">
    <property type="protein sequence ID" value="UUM32783.1"/>
    <property type="molecule type" value="Genomic_DNA"/>
</dbReference>
<dbReference type="EC" id="1.17.1.9" evidence="9"/>
<dbReference type="InterPro" id="IPR041924">
    <property type="entry name" value="Formate_Dh-H_N"/>
</dbReference>
<evidence type="ECO:0000259" key="8">
    <source>
        <dbReference type="PROSITE" id="PS51669"/>
    </source>
</evidence>
<dbReference type="SUPFAM" id="SSF53706">
    <property type="entry name" value="Formate dehydrogenase/DMSO reductase, domains 1-3"/>
    <property type="match status" value="1"/>
</dbReference>
<organism evidence="9 10">
    <name type="scientific">Vibrio japonicus</name>
    <dbReference type="NCBI Taxonomy" id="1824638"/>
    <lineage>
        <taxon>Bacteria</taxon>
        <taxon>Pseudomonadati</taxon>
        <taxon>Pseudomonadota</taxon>
        <taxon>Gammaproteobacteria</taxon>
        <taxon>Vibrionales</taxon>
        <taxon>Vibrionaceae</taxon>
        <taxon>Vibrio</taxon>
    </lineage>
</organism>
<proteinExistence type="predicted"/>
<dbReference type="InterPro" id="IPR006963">
    <property type="entry name" value="Mopterin_OxRdtase_4Fe-4S_dom"/>
</dbReference>
<evidence type="ECO:0000256" key="7">
    <source>
        <dbReference type="SAM" id="MobiDB-lite"/>
    </source>
</evidence>
<accession>A0ABY5LPJ0</accession>
<dbReference type="PROSITE" id="PS51669">
    <property type="entry name" value="4FE4S_MOW_BIS_MGD"/>
    <property type="match status" value="1"/>
</dbReference>
<evidence type="ECO:0000256" key="6">
    <source>
        <dbReference type="ARBA" id="ARBA00023014"/>
    </source>
</evidence>
<keyword evidence="4" id="KW-0479">Metal-binding</keyword>
<dbReference type="SUPFAM" id="SSF50692">
    <property type="entry name" value="ADC-like"/>
    <property type="match status" value="1"/>
</dbReference>
<dbReference type="Pfam" id="PF04879">
    <property type="entry name" value="Molybdop_Fe4S4"/>
    <property type="match status" value="1"/>
</dbReference>
<dbReference type="SMART" id="SM00926">
    <property type="entry name" value="Molybdop_Fe4S4"/>
    <property type="match status" value="1"/>
</dbReference>
<evidence type="ECO:0000256" key="3">
    <source>
        <dbReference type="ARBA" id="ARBA00022505"/>
    </source>
</evidence>
<dbReference type="Pfam" id="PF00384">
    <property type="entry name" value="Molybdopterin"/>
    <property type="match status" value="1"/>
</dbReference>
<dbReference type="InterPro" id="IPR006655">
    <property type="entry name" value="Mopterin_OxRdtase_prok_CS"/>
</dbReference>
<evidence type="ECO:0000256" key="5">
    <source>
        <dbReference type="ARBA" id="ARBA00023004"/>
    </source>
</evidence>
<gene>
    <name evidence="9" type="primary">fdhF</name>
    <name evidence="9" type="ORF">NP165_14560</name>
</gene>
<keyword evidence="2" id="KW-0004">4Fe-4S</keyword>
<reference evidence="9" key="1">
    <citation type="submission" date="2022-07" db="EMBL/GenBank/DDBJ databases">
        <title>Complete genome of Vibrio japonicus strain JCM 31412T and phylogenomic assessment of the Nereis clade of the genus Vibrio.</title>
        <authorList>
            <person name="Shlafstein M.D."/>
            <person name="Emsley S.A."/>
            <person name="Ushijima B."/>
            <person name="Videau P."/>
            <person name="Saw J.H."/>
        </authorList>
    </citation>
    <scope>NUCLEOTIDE SEQUENCE</scope>
    <source>
        <strain evidence="9">JCM 31412</strain>
    </source>
</reference>
<dbReference type="Proteomes" id="UP001058602">
    <property type="component" value="Chromosome 2"/>
</dbReference>
<feature type="domain" description="4Fe-4S Mo/W bis-MGD-type" evidence="8">
    <location>
        <begin position="35"/>
        <end position="92"/>
    </location>
</feature>
<evidence type="ECO:0000313" key="10">
    <source>
        <dbReference type="Proteomes" id="UP001058602"/>
    </source>
</evidence>
<evidence type="ECO:0000256" key="1">
    <source>
        <dbReference type="ARBA" id="ARBA00001942"/>
    </source>
</evidence>
<dbReference type="Gene3D" id="3.40.50.740">
    <property type="match status" value="1"/>
</dbReference>
<keyword evidence="5" id="KW-0408">Iron</keyword>
<dbReference type="Gene3D" id="3.40.228.10">
    <property type="entry name" value="Dimethylsulfoxide Reductase, domain 2"/>
    <property type="match status" value="1"/>
</dbReference>
<dbReference type="RefSeq" id="WP_257086451.1">
    <property type="nucleotide sequence ID" value="NZ_CP102097.1"/>
</dbReference>
<dbReference type="PROSITE" id="PS00490">
    <property type="entry name" value="MOLYBDOPTERIN_PROK_2"/>
    <property type="match status" value="1"/>
</dbReference>
<dbReference type="InterPro" id="IPR006657">
    <property type="entry name" value="MoPterin_dinucl-bd_dom"/>
</dbReference>
<evidence type="ECO:0000313" key="9">
    <source>
        <dbReference type="EMBL" id="UUM32783.1"/>
    </source>
</evidence>
<dbReference type="Gene3D" id="2.40.40.20">
    <property type="match status" value="1"/>
</dbReference>
<dbReference type="InterPro" id="IPR009010">
    <property type="entry name" value="Asp_de-COase-like_dom_sf"/>
</dbReference>
<comment type="cofactor">
    <cofactor evidence="1">
        <name>Mo-bis(molybdopterin guanine dinucleotide)</name>
        <dbReference type="ChEBI" id="CHEBI:60539"/>
    </cofactor>
</comment>
<keyword evidence="10" id="KW-1185">Reference proteome</keyword>
<sequence length="730" mass="79156">MKSHQQQSSQAPTSPLSNSLQSTPANQDNPLSIQSRTVQTICPFCGVGCGMLLSCNEQGQVSGVSPLAHHPISQGKLCEKGWSSIYAISPDNRITQPLKRSRDGFVAVSWDEALSEISEALTEIIEEFGPNATGVISSARATNEDNYAAQKFARAVLGTNNIDHCARICHSPTVAGLKQVLGSGAMTNSAKDLFEAQVIVVIGADPTSNHSVLGGQIMRAKLEGAKLIVIDPRVTRLAKLADLHLQLNPGSNIALINAMMQVIISNQWHDKDFIANRCEGFEALKKQVENITPESVESITGIDSEQIRQAAQAYSQADRSMIFYGMGITQFVSGTSNVIALADLALICGQMGKSGSGINPLRGQNNVQGACDMGCLPNVYPGYQRVDDPAMQQRFSERWGCEVASSPGLTSLGMTKAALAGSSRAQILFGEDPVVTDPDQNHVREAYKSLDLLVVAELTMTETAKLADYILPAASFAEKSGTFTNCERRVQRINPAMSPLGESKADWQWLQALAEKMGSHALSWTNSEEVFDEMAALTPSYQGMTYTKLAEHDGLQWPCNESAPEGTAVLHQKTFPIGRARLTPVHYVPIAESTDEQYPLILTTNRLHFHYGCGSMTRKSPLLEREIPPGILFIHPQDADRLGIALYSPVGVRSRRGYIETRAMISTDVPPGVVSMPYHFKEAPSNQLTNTAQDPITKMPELKACAVAVEVLPAGHQPSAIWQLQGEETE</sequence>
<evidence type="ECO:0000256" key="4">
    <source>
        <dbReference type="ARBA" id="ARBA00022723"/>
    </source>
</evidence>
<dbReference type="InterPro" id="IPR006656">
    <property type="entry name" value="Mopterin_OxRdtase"/>
</dbReference>
<dbReference type="GO" id="GO:0008863">
    <property type="term" value="F:formate dehydrogenase (NAD+) activity"/>
    <property type="evidence" value="ECO:0007669"/>
    <property type="project" value="UniProtKB-EC"/>
</dbReference>
<dbReference type="InterPro" id="IPR050123">
    <property type="entry name" value="Prok_molybdopt-oxidoreductase"/>
</dbReference>